<dbReference type="OrthoDB" id="1097095at2"/>
<evidence type="ECO:0000313" key="2">
    <source>
        <dbReference type="Proteomes" id="UP000270673"/>
    </source>
</evidence>
<proteinExistence type="predicted"/>
<reference evidence="1 2" key="1">
    <citation type="submission" date="2018-10" db="EMBL/GenBank/DDBJ databases">
        <title>Butyricimonas faecalis sp. nov., isolated from human faeces and emended description of the genus Butyricimonas.</title>
        <authorList>
            <person name="Le Roy T."/>
            <person name="Van der Smissen P."/>
            <person name="Paquot A."/>
            <person name="Delzenne N."/>
            <person name="Muccioli G."/>
            <person name="Collet J.-F."/>
            <person name="Cani P.D."/>
        </authorList>
    </citation>
    <scope>NUCLEOTIDE SEQUENCE [LARGE SCALE GENOMIC DNA]</scope>
    <source>
        <strain evidence="1 2">H184</strain>
    </source>
</reference>
<dbReference type="EMBL" id="CP032819">
    <property type="protein sequence ID" value="AZS28714.1"/>
    <property type="molecule type" value="Genomic_DNA"/>
</dbReference>
<organism evidence="1 2">
    <name type="scientific">Butyricimonas faecalis</name>
    <dbReference type="NCBI Taxonomy" id="2093856"/>
    <lineage>
        <taxon>Bacteria</taxon>
        <taxon>Pseudomonadati</taxon>
        <taxon>Bacteroidota</taxon>
        <taxon>Bacteroidia</taxon>
        <taxon>Bacteroidales</taxon>
        <taxon>Odoribacteraceae</taxon>
        <taxon>Butyricimonas</taxon>
    </lineage>
</organism>
<accession>A0A3Q9IMQ7</accession>
<dbReference type="Pfam" id="PF16407">
    <property type="entry name" value="PKD_2"/>
    <property type="match status" value="1"/>
</dbReference>
<protein>
    <submittedName>
        <fullName evidence="1">Uncharacterized protein</fullName>
    </submittedName>
</protein>
<dbReference type="InterPro" id="IPR032183">
    <property type="entry name" value="PKD-like"/>
</dbReference>
<dbReference type="Proteomes" id="UP000270673">
    <property type="component" value="Chromosome"/>
</dbReference>
<dbReference type="AlphaFoldDB" id="A0A3Q9IMQ7"/>
<keyword evidence="2" id="KW-1185">Reference proteome</keyword>
<dbReference type="SUPFAM" id="SSF50998">
    <property type="entry name" value="Quinoprotein alcohol dehydrogenase-like"/>
    <property type="match status" value="1"/>
</dbReference>
<gene>
    <name evidence="1" type="ORF">D8S85_03525</name>
</gene>
<sequence length="507" mass="57390">MKTINYILGCLMIITLLNACIDDKGNYDYSELKTVKITNVYSNWSVPLGEEYVIKPEIDYGDADSSEFAYTWVSEIQGEWSDTISHDKELHYAFKELGRYMTTFVVEHVPTGALTSTQIDLNTTSRYSTGWLILSEQNNKSVLSYIRVEQSGESNVTYNLFENIYTTLRGDDLGTGPIRMGRHFSSSSDQILVLQESGAVEINGQDFSKAITTREEFVGGAYPSGFVPKQAEYGARLEVILGTDGNVYTRVNPNGSFQICQYNTRPAFSNARIANMYYCAYLGYIYMYDELNHRMLALTDEPQAYTGMVIYPSMHPDSTHVNSFTPVDNMGNGTEVVFIDSYSVAGATGRDFIQIIKKGSDYYFQTYKAYSRSGSSNLYVFDEKEELFIGNNYVDNNSKYCIDGNSYFYFTAGNVLYCWNRLNSVEPYYTFPNGSVIVDIERYANGENREEIAVGLDNGEFYVLDVSYEAISGQKDKLLFKAEGLGRIVDLQYKYGNSSNFNKESRL</sequence>
<dbReference type="KEGG" id="buy:D8S85_03525"/>
<dbReference type="RefSeq" id="WP_106624894.1">
    <property type="nucleotide sequence ID" value="NZ_CP032819.1"/>
</dbReference>
<name>A0A3Q9IMQ7_9BACT</name>
<dbReference type="InterPro" id="IPR011047">
    <property type="entry name" value="Quinoprotein_ADH-like_sf"/>
</dbReference>
<evidence type="ECO:0000313" key="1">
    <source>
        <dbReference type="EMBL" id="AZS28714.1"/>
    </source>
</evidence>